<accession>A0A1X2I6J6</accession>
<evidence type="ECO:0000259" key="12">
    <source>
        <dbReference type="Pfam" id="PF13967"/>
    </source>
</evidence>
<feature type="transmembrane region" description="Helical" evidence="9">
    <location>
        <begin position="449"/>
        <end position="476"/>
    </location>
</feature>
<comment type="subcellular location">
    <subcellularLocation>
        <location evidence="1">Membrane</location>
        <topology evidence="1">Multi-pass membrane protein</topology>
    </subcellularLocation>
</comment>
<dbReference type="AlphaFoldDB" id="A0A1X2I6J6"/>
<evidence type="ECO:0000313" key="14">
    <source>
        <dbReference type="EMBL" id="ORZ09510.1"/>
    </source>
</evidence>
<feature type="transmembrane region" description="Helical" evidence="9">
    <location>
        <begin position="558"/>
        <end position="577"/>
    </location>
</feature>
<keyword evidence="3" id="KW-0813">Transport</keyword>
<keyword evidence="15" id="KW-1185">Reference proteome</keyword>
<keyword evidence="5 9" id="KW-1133">Transmembrane helix</keyword>
<evidence type="ECO:0000256" key="1">
    <source>
        <dbReference type="ARBA" id="ARBA00004141"/>
    </source>
</evidence>
<feature type="coiled-coil region" evidence="7">
    <location>
        <begin position="319"/>
        <end position="346"/>
    </location>
</feature>
<evidence type="ECO:0000256" key="9">
    <source>
        <dbReference type="SAM" id="Phobius"/>
    </source>
</evidence>
<dbReference type="Pfam" id="PF13967">
    <property type="entry name" value="RSN1_TM"/>
    <property type="match status" value="1"/>
</dbReference>
<comment type="similarity">
    <text evidence="2">Belongs to the CSC1 (TC 1.A.17) family.</text>
</comment>
<dbReference type="InterPro" id="IPR045122">
    <property type="entry name" value="Csc1-like"/>
</dbReference>
<feature type="domain" description="10TM putative phosphate transporter extracellular tail" evidence="11">
    <location>
        <begin position="857"/>
        <end position="922"/>
    </location>
</feature>
<dbReference type="Pfam" id="PF12621">
    <property type="entry name" value="PHM7_ext"/>
    <property type="match status" value="1"/>
</dbReference>
<sequence length="986" mass="110358">MSDSRQDQVDADSSVSTFVSALWFNAALGVGFFGAFLILRKTRPQTFAPRTYATSIEKRPPPLSDGRISWIWHMFKLSDDQLIRTMGLDRFMILKFLRMGIVVFVSFSILAIPILFPLNIIGQLDSPGLNLLTMGNVRDSARTWAHLVLSVILTAGLIYYTFRETRRYLVLRRAYLMSEEYRTSVMARTLYVPSIPQDINTVENLKLIFSKFPGGVRHVWLNRDLKDLPDQVDERQENVQKLETAITKVILASYKHNNKTRSDSDALQQQQQQDNAENGTNNNDTSSYIIPKKIRPSHRVKPSFMPFGLPCIGRKVDSINYYNDEIARLNEEIQAKQRNVKNLVQRNSAFIEFHYQSAAQMAAQTLVHHTELQMAPRYVQIAPSDIIWDNMNIKSFERLIRRMISISITTAIIIFWAIPVVFVQSISSLDSLSKILPFLSGVKNLGPTVVGIIQGILPAVALAVLISLVPIIFTYLSKFEGIPQKSFVDLSVLHKYFFFQYVDVVLVSTIAGGILQTLPELINNPTSIINILAENLPKASTFFITFVMLQSTNSPGQAILQLVPYILSFIMPLFSTTPRDIYMQKTTLPGIKIGTLIPSQTVIFILGIEYSTIAPLILPFVSLFFCTNYFVYLYQFLYVYEMEYETGGRAFPRAIRHIYIGMFTWQLTLIGLFAVRGNQALGQLVIMIVTLVVTAFALGLYDKSFKPLFKYLPMDSFEDRETDINLTAGDKEERIEYLKDESKAPAKAKNNGDDDKTEVPFSSTKPIDDDDRRGLTYPDSTSSQYSAAHGGKGSGIATTSAMDNAGLRQRNNNNSGGVAGSNDDDDDADAEALHQRVLAKLENEVTKSNTDDDVHNPVVASAISKLYATEAYMHPAVYRTQPPVWLPQDELGITDGELKDLKARNVYGLDIDATAFRDAKKKGKGKVEIDEQKLVVEHRGIPGSLPVPGTHLSYVQNYIRTVVDNINFFGAIGPAGGDFLSGAFGG</sequence>
<dbReference type="OrthoDB" id="1076608at2759"/>
<evidence type="ECO:0000259" key="10">
    <source>
        <dbReference type="Pfam" id="PF02714"/>
    </source>
</evidence>
<evidence type="ECO:0000256" key="6">
    <source>
        <dbReference type="ARBA" id="ARBA00023136"/>
    </source>
</evidence>
<dbReference type="InterPro" id="IPR027815">
    <property type="entry name" value="CSC1/OSCA1-like_cyt"/>
</dbReference>
<feature type="transmembrane region" description="Helical" evidence="9">
    <location>
        <begin position="20"/>
        <end position="39"/>
    </location>
</feature>
<feature type="transmembrane region" description="Helical" evidence="9">
    <location>
        <begin position="496"/>
        <end position="515"/>
    </location>
</feature>
<dbReference type="EMBL" id="MCGE01000027">
    <property type="protein sequence ID" value="ORZ09510.1"/>
    <property type="molecule type" value="Genomic_DNA"/>
</dbReference>
<evidence type="ECO:0000313" key="15">
    <source>
        <dbReference type="Proteomes" id="UP000193560"/>
    </source>
</evidence>
<evidence type="ECO:0000256" key="8">
    <source>
        <dbReference type="SAM" id="MobiDB-lite"/>
    </source>
</evidence>
<organism evidence="14 15">
    <name type="scientific">Absidia repens</name>
    <dbReference type="NCBI Taxonomy" id="90262"/>
    <lineage>
        <taxon>Eukaryota</taxon>
        <taxon>Fungi</taxon>
        <taxon>Fungi incertae sedis</taxon>
        <taxon>Mucoromycota</taxon>
        <taxon>Mucoromycotina</taxon>
        <taxon>Mucoromycetes</taxon>
        <taxon>Mucorales</taxon>
        <taxon>Cunninghamellaceae</taxon>
        <taxon>Absidia</taxon>
    </lineage>
</organism>
<dbReference type="GO" id="GO:0005886">
    <property type="term" value="C:plasma membrane"/>
    <property type="evidence" value="ECO:0007669"/>
    <property type="project" value="TreeGrafter"/>
</dbReference>
<proteinExistence type="inferred from homology"/>
<feature type="transmembrane region" description="Helical" evidence="9">
    <location>
        <begin position="616"/>
        <end position="637"/>
    </location>
</feature>
<keyword evidence="6 9" id="KW-0472">Membrane</keyword>
<dbReference type="InterPro" id="IPR032880">
    <property type="entry name" value="CSC1/OSCA1-like_N"/>
</dbReference>
<feature type="compositionally biased region" description="Polar residues" evidence="8">
    <location>
        <begin position="274"/>
        <end position="288"/>
    </location>
</feature>
<evidence type="ECO:0000259" key="11">
    <source>
        <dbReference type="Pfam" id="PF12621"/>
    </source>
</evidence>
<feature type="transmembrane region" description="Helical" evidence="9">
    <location>
        <begin position="404"/>
        <end position="429"/>
    </location>
</feature>
<evidence type="ECO:0000256" key="4">
    <source>
        <dbReference type="ARBA" id="ARBA00022692"/>
    </source>
</evidence>
<feature type="transmembrane region" description="Helical" evidence="9">
    <location>
        <begin position="141"/>
        <end position="162"/>
    </location>
</feature>
<dbReference type="Pfam" id="PF14703">
    <property type="entry name" value="PHM7_cyt"/>
    <property type="match status" value="1"/>
</dbReference>
<dbReference type="PANTHER" id="PTHR13018">
    <property type="entry name" value="PROBABLE MEMBRANE PROTEIN DUF221-RELATED"/>
    <property type="match status" value="1"/>
</dbReference>
<evidence type="ECO:0000256" key="3">
    <source>
        <dbReference type="ARBA" id="ARBA00022448"/>
    </source>
</evidence>
<keyword evidence="4 9" id="KW-0812">Transmembrane</keyword>
<evidence type="ECO:0008006" key="16">
    <source>
        <dbReference type="Google" id="ProtNLM"/>
    </source>
</evidence>
<feature type="region of interest" description="Disordered" evidence="8">
    <location>
        <begin position="259"/>
        <end position="292"/>
    </location>
</feature>
<feature type="domain" description="CSC1/OSCA1-like cytosolic" evidence="13">
    <location>
        <begin position="187"/>
        <end position="390"/>
    </location>
</feature>
<dbReference type="Pfam" id="PF02714">
    <property type="entry name" value="RSN1_7TM"/>
    <property type="match status" value="1"/>
</dbReference>
<dbReference type="GO" id="GO:0005227">
    <property type="term" value="F:calcium-activated cation channel activity"/>
    <property type="evidence" value="ECO:0007669"/>
    <property type="project" value="InterPro"/>
</dbReference>
<evidence type="ECO:0000256" key="7">
    <source>
        <dbReference type="SAM" id="Coils"/>
    </source>
</evidence>
<feature type="transmembrane region" description="Helical" evidence="9">
    <location>
        <begin position="681"/>
        <end position="701"/>
    </location>
</feature>
<dbReference type="InterPro" id="IPR022257">
    <property type="entry name" value="PHM7_ext"/>
</dbReference>
<keyword evidence="7" id="KW-0175">Coiled coil</keyword>
<evidence type="ECO:0000256" key="5">
    <source>
        <dbReference type="ARBA" id="ARBA00022989"/>
    </source>
</evidence>
<feature type="transmembrane region" description="Helical" evidence="9">
    <location>
        <begin position="96"/>
        <end position="121"/>
    </location>
</feature>
<feature type="domain" description="CSC1/OSCA1-like 7TM region" evidence="10">
    <location>
        <begin position="401"/>
        <end position="673"/>
    </location>
</feature>
<feature type="transmembrane region" description="Helical" evidence="9">
    <location>
        <begin position="658"/>
        <end position="675"/>
    </location>
</feature>
<dbReference type="PANTHER" id="PTHR13018:SF139">
    <property type="entry name" value="PHOSPHATE METABOLISM PROTEIN 7"/>
    <property type="match status" value="1"/>
</dbReference>
<name>A0A1X2I6J6_9FUNG</name>
<reference evidence="14 15" key="1">
    <citation type="submission" date="2016-07" db="EMBL/GenBank/DDBJ databases">
        <title>Pervasive Adenine N6-methylation of Active Genes in Fungi.</title>
        <authorList>
            <consortium name="DOE Joint Genome Institute"/>
            <person name="Mondo S.J."/>
            <person name="Dannebaum R.O."/>
            <person name="Kuo R.C."/>
            <person name="Labutti K."/>
            <person name="Haridas S."/>
            <person name="Kuo A."/>
            <person name="Salamov A."/>
            <person name="Ahrendt S.R."/>
            <person name="Lipzen A."/>
            <person name="Sullivan W."/>
            <person name="Andreopoulos W.B."/>
            <person name="Clum A."/>
            <person name="Lindquist E."/>
            <person name="Daum C."/>
            <person name="Ramamoorthy G.K."/>
            <person name="Gryganskyi A."/>
            <person name="Culley D."/>
            <person name="Magnuson J.K."/>
            <person name="James T.Y."/>
            <person name="O'Malley M.A."/>
            <person name="Stajich J.E."/>
            <person name="Spatafora J.W."/>
            <person name="Visel A."/>
            <person name="Grigoriev I.V."/>
        </authorList>
    </citation>
    <scope>NUCLEOTIDE SEQUENCE [LARGE SCALE GENOMIC DNA]</scope>
    <source>
        <strain evidence="14 15">NRRL 1336</strain>
    </source>
</reference>
<feature type="compositionally biased region" description="Basic and acidic residues" evidence="8">
    <location>
        <begin position="737"/>
        <end position="758"/>
    </location>
</feature>
<evidence type="ECO:0000256" key="2">
    <source>
        <dbReference type="ARBA" id="ARBA00007779"/>
    </source>
</evidence>
<dbReference type="InterPro" id="IPR003864">
    <property type="entry name" value="CSC1/OSCA1-like_7TM"/>
</dbReference>
<protein>
    <recommendedName>
        <fullName evidence="16">DUF221-domain-containing protein</fullName>
    </recommendedName>
</protein>
<feature type="region of interest" description="Disordered" evidence="8">
    <location>
        <begin position="737"/>
        <end position="828"/>
    </location>
</feature>
<evidence type="ECO:0000259" key="13">
    <source>
        <dbReference type="Pfam" id="PF14703"/>
    </source>
</evidence>
<feature type="domain" description="CSC1/OSCA1-like N-terminal transmembrane" evidence="12">
    <location>
        <begin position="18"/>
        <end position="164"/>
    </location>
</feature>
<comment type="caution">
    <text evidence="14">The sequence shown here is derived from an EMBL/GenBank/DDBJ whole genome shotgun (WGS) entry which is preliminary data.</text>
</comment>
<dbReference type="Proteomes" id="UP000193560">
    <property type="component" value="Unassembled WGS sequence"/>
</dbReference>
<gene>
    <name evidence="14" type="ORF">BCR42DRAFT_119100</name>
</gene>